<evidence type="ECO:0000256" key="1">
    <source>
        <dbReference type="ARBA" id="ARBA00002286"/>
    </source>
</evidence>
<dbReference type="InterPro" id="IPR039365">
    <property type="entry name" value="IS701-like"/>
</dbReference>
<dbReference type="GO" id="GO:0006313">
    <property type="term" value="P:DNA transposition"/>
    <property type="evidence" value="ECO:0007669"/>
    <property type="project" value="InterPro"/>
</dbReference>
<evidence type="ECO:0000313" key="4">
    <source>
        <dbReference type="Proteomes" id="UP000220841"/>
    </source>
</evidence>
<sequence length="396" mass="46158">MSHPYKTAHQTEIQQLLQKLNLPFYYSKPVMNQLVHFAESFLAHGFSGTLTDIHRESCHSRNRRTLSHFLTHGKWEEHHLLHVVQESVWKAIHQEAKRIQKPIFVIVDDTVCEKTKPSSQAMFSMQGTGFHHSHTKGKRVWGHERVEQILRCGDVIFPYQFQRYESKQESKIQIACNLLKKVPTCSLPKYLLIDSWYPAQILLETALQTGNHVISGLKTNRIIYPYGIRQSIKDFAKHVRKEEANLVTVGHSSYYVYRYEGKLNVIENAIVLLCWEAETPMTAENMRAFLSTDVGLSNKQIMQYYSKRWAVETYFRTMKVDLSLDRYQVRSTKALNRLWTLLNCSTTICMLIEKTSLIVSIHQWQKKTKNSWIEFIYTSAKAGESLDMIQKQLQAA</sequence>
<dbReference type="SUPFAM" id="SSF53098">
    <property type="entry name" value="Ribonuclease H-like"/>
    <property type="match status" value="1"/>
</dbReference>
<gene>
    <name evidence="3" type="ORF">CN585_23165</name>
</gene>
<dbReference type="GO" id="GO:0004803">
    <property type="term" value="F:transposase activity"/>
    <property type="evidence" value="ECO:0007669"/>
    <property type="project" value="InterPro"/>
</dbReference>
<accession>A0A2A8HA72</accession>
<proteinExistence type="predicted"/>
<comment type="function">
    <text evidence="1">Involved in the transposition of the insertion sequence.</text>
</comment>
<dbReference type="PANTHER" id="PTHR33627:SF1">
    <property type="entry name" value="TRANSPOSASE"/>
    <property type="match status" value="1"/>
</dbReference>
<dbReference type="Gene3D" id="3.90.350.10">
    <property type="entry name" value="Transposase Inhibitor Protein From Tn5, Chain A, domain 1"/>
    <property type="match status" value="1"/>
</dbReference>
<dbReference type="NCBIfam" id="NF033540">
    <property type="entry name" value="transpos_IS701"/>
    <property type="match status" value="1"/>
</dbReference>
<dbReference type="AlphaFoldDB" id="A0A2A8HA72"/>
<dbReference type="PANTHER" id="PTHR33627">
    <property type="entry name" value="TRANSPOSASE"/>
    <property type="match status" value="1"/>
</dbReference>
<comment type="caution">
    <text evidence="3">The sequence shown here is derived from an EMBL/GenBank/DDBJ whole genome shotgun (WGS) entry which is preliminary data.</text>
</comment>
<evidence type="ECO:0000259" key="2">
    <source>
        <dbReference type="Pfam" id="PF01609"/>
    </source>
</evidence>
<dbReference type="GO" id="GO:0003677">
    <property type="term" value="F:DNA binding"/>
    <property type="evidence" value="ECO:0007669"/>
    <property type="project" value="InterPro"/>
</dbReference>
<feature type="domain" description="Transposase IS4-like" evidence="2">
    <location>
        <begin position="105"/>
        <end position="346"/>
    </location>
</feature>
<dbReference type="RefSeq" id="WP_098227258.1">
    <property type="nucleotide sequence ID" value="NZ_NUBY01000135.1"/>
</dbReference>
<name>A0A2A8HA72_9BACI</name>
<reference evidence="3 4" key="1">
    <citation type="submission" date="2017-09" db="EMBL/GenBank/DDBJ databases">
        <title>Large-scale bioinformatics analysis of Bacillus genomes uncovers conserved roles of natural products in bacterial physiology.</title>
        <authorList>
            <consortium name="Agbiome Team Llc"/>
            <person name="Bleich R.M."/>
            <person name="Grubbs K.J."/>
            <person name="Santa Maria K.C."/>
            <person name="Allen S.E."/>
            <person name="Farag S."/>
            <person name="Shank E.A."/>
            <person name="Bowers A."/>
        </authorList>
    </citation>
    <scope>NUCLEOTIDE SEQUENCE [LARGE SCALE GENOMIC DNA]</scope>
    <source>
        <strain evidence="3 4">AFS021349</strain>
    </source>
</reference>
<protein>
    <submittedName>
        <fullName evidence="3">IS701 family transposase</fullName>
    </submittedName>
</protein>
<dbReference type="Proteomes" id="UP000220841">
    <property type="component" value="Unassembled WGS sequence"/>
</dbReference>
<dbReference type="InterPro" id="IPR012337">
    <property type="entry name" value="RNaseH-like_sf"/>
</dbReference>
<dbReference type="InterPro" id="IPR002559">
    <property type="entry name" value="Transposase_11"/>
</dbReference>
<evidence type="ECO:0000313" key="3">
    <source>
        <dbReference type="EMBL" id="PEQ00282.1"/>
    </source>
</evidence>
<dbReference type="Pfam" id="PF01609">
    <property type="entry name" value="DDE_Tnp_1"/>
    <property type="match status" value="1"/>
</dbReference>
<organism evidence="3 4">
    <name type="scientific">Bacillus toyonensis</name>
    <dbReference type="NCBI Taxonomy" id="155322"/>
    <lineage>
        <taxon>Bacteria</taxon>
        <taxon>Bacillati</taxon>
        <taxon>Bacillota</taxon>
        <taxon>Bacilli</taxon>
        <taxon>Bacillales</taxon>
        <taxon>Bacillaceae</taxon>
        <taxon>Bacillus</taxon>
        <taxon>Bacillus cereus group</taxon>
    </lineage>
</organism>
<dbReference type="EMBL" id="NUBY01000135">
    <property type="protein sequence ID" value="PEQ00282.1"/>
    <property type="molecule type" value="Genomic_DNA"/>
</dbReference>